<dbReference type="Gene3D" id="3.90.1530.30">
    <property type="match status" value="1"/>
</dbReference>
<protein>
    <submittedName>
        <fullName evidence="5">Chromosome partitioning protein ParB</fullName>
    </submittedName>
</protein>
<evidence type="ECO:0000256" key="2">
    <source>
        <dbReference type="ARBA" id="ARBA00023125"/>
    </source>
</evidence>
<keyword evidence="2" id="KW-0238">DNA-binding</keyword>
<dbReference type="Pfam" id="PF17762">
    <property type="entry name" value="HTH_ParB"/>
    <property type="match status" value="1"/>
</dbReference>
<keyword evidence="6" id="KW-1185">Reference proteome</keyword>
<dbReference type="InterPro" id="IPR004437">
    <property type="entry name" value="ParB/RepB/Spo0J"/>
</dbReference>
<evidence type="ECO:0000256" key="1">
    <source>
        <dbReference type="ARBA" id="ARBA00006295"/>
    </source>
</evidence>
<dbReference type="GO" id="GO:0003677">
    <property type="term" value="F:DNA binding"/>
    <property type="evidence" value="ECO:0007669"/>
    <property type="project" value="UniProtKB-KW"/>
</dbReference>
<dbReference type="Proteomes" id="UP000239576">
    <property type="component" value="Unassembled WGS sequence"/>
</dbReference>
<dbReference type="Gene3D" id="1.10.10.2830">
    <property type="match status" value="1"/>
</dbReference>
<dbReference type="FunFam" id="3.90.1530.30:FF:000001">
    <property type="entry name" value="Chromosome partitioning protein ParB"/>
    <property type="match status" value="1"/>
</dbReference>
<proteinExistence type="inferred from homology"/>
<dbReference type="RefSeq" id="WP_106261188.1">
    <property type="nucleotide sequence ID" value="NZ_CAWNSW010000108.1"/>
</dbReference>
<dbReference type="SMART" id="SM00470">
    <property type="entry name" value="ParB"/>
    <property type="match status" value="1"/>
</dbReference>
<dbReference type="InterPro" id="IPR003115">
    <property type="entry name" value="ParB_N"/>
</dbReference>
<evidence type="ECO:0000259" key="4">
    <source>
        <dbReference type="SMART" id="SM00470"/>
    </source>
</evidence>
<comment type="caution">
    <text evidence="5">The sequence shown here is derived from an EMBL/GenBank/DDBJ whole genome shotgun (WGS) entry which is preliminary data.</text>
</comment>
<dbReference type="AlphaFoldDB" id="A0A2T1DSW8"/>
<dbReference type="GO" id="GO:0007059">
    <property type="term" value="P:chromosome segregation"/>
    <property type="evidence" value="ECO:0007669"/>
    <property type="project" value="TreeGrafter"/>
</dbReference>
<dbReference type="CDD" id="cd16393">
    <property type="entry name" value="SPO0J_N"/>
    <property type="match status" value="1"/>
</dbReference>
<dbReference type="EMBL" id="PVWK01000163">
    <property type="protein sequence ID" value="PSB23511.1"/>
    <property type="molecule type" value="Genomic_DNA"/>
</dbReference>
<dbReference type="PANTHER" id="PTHR33375:SF7">
    <property type="entry name" value="CHROMOSOME 2-PARTITIONING PROTEIN PARB-RELATED"/>
    <property type="match status" value="1"/>
</dbReference>
<name>A0A2T1DSW8_9CYAN</name>
<evidence type="ECO:0000313" key="6">
    <source>
        <dbReference type="Proteomes" id="UP000239576"/>
    </source>
</evidence>
<feature type="compositionally biased region" description="Polar residues" evidence="3">
    <location>
        <begin position="9"/>
        <end position="21"/>
    </location>
</feature>
<feature type="region of interest" description="Disordered" evidence="3">
    <location>
        <begin position="1"/>
        <end position="25"/>
    </location>
</feature>
<dbReference type="Pfam" id="PF02195">
    <property type="entry name" value="ParB_N"/>
    <property type="match status" value="1"/>
</dbReference>
<evidence type="ECO:0000313" key="5">
    <source>
        <dbReference type="EMBL" id="PSB23511.1"/>
    </source>
</evidence>
<reference evidence="6" key="1">
    <citation type="submission" date="2018-02" db="EMBL/GenBank/DDBJ databases">
        <authorList>
            <person name="Moore K."/>
            <person name="Momper L."/>
        </authorList>
    </citation>
    <scope>NUCLEOTIDE SEQUENCE [LARGE SCALE GENOMIC DNA]</scope>
    <source>
        <strain evidence="6">ULC18</strain>
    </source>
</reference>
<reference evidence="5 6" key="2">
    <citation type="submission" date="2018-03" db="EMBL/GenBank/DDBJ databases">
        <title>The ancient ancestry and fast evolution of plastids.</title>
        <authorList>
            <person name="Moore K.R."/>
            <person name="Magnabosco C."/>
            <person name="Momper L."/>
            <person name="Gold D.A."/>
            <person name="Bosak T."/>
            <person name="Fournier G.P."/>
        </authorList>
    </citation>
    <scope>NUCLEOTIDE SEQUENCE [LARGE SCALE GENOMIC DNA]</scope>
    <source>
        <strain evidence="5 6">ULC18</strain>
    </source>
</reference>
<dbReference type="SUPFAM" id="SSF109709">
    <property type="entry name" value="KorB DNA-binding domain-like"/>
    <property type="match status" value="1"/>
</dbReference>
<sequence length="299" mass="33795">MKRFVADPSSIQPDQPSTTIPLGSIKLPTKRQPRRYFDPERMTQLVTSIREHGVLEPVLVRPLGNGHYELIAGERRLRAAQEVGLAQIPIVAREFSDQEALQVALMENLQRDDLNPIEETEAVLELLAIALNASTEEVKSVIYQAANAKNRGQALKENVSLQLETIESCLAALGRFNLESLRSSRLPLLNLPSHILEALREGRLEYTKARTIARVKDEQQRDDLLKQAITQNLSLNEIKARVKEAKPDTDPEATPEQVLVGRMTEITRRLKKSKAWTEHEKHDRITKLLDELERLTGEG</sequence>
<dbReference type="OrthoDB" id="9802051at2"/>
<dbReference type="NCBIfam" id="TIGR00180">
    <property type="entry name" value="parB_part"/>
    <property type="match status" value="1"/>
</dbReference>
<evidence type="ECO:0000256" key="3">
    <source>
        <dbReference type="SAM" id="MobiDB-lite"/>
    </source>
</evidence>
<comment type="similarity">
    <text evidence="1">Belongs to the ParB family.</text>
</comment>
<organism evidence="5 6">
    <name type="scientific">Stenomitos frigidus ULC18</name>
    <dbReference type="NCBI Taxonomy" id="2107698"/>
    <lineage>
        <taxon>Bacteria</taxon>
        <taxon>Bacillati</taxon>
        <taxon>Cyanobacteriota</taxon>
        <taxon>Cyanophyceae</taxon>
        <taxon>Leptolyngbyales</taxon>
        <taxon>Leptolyngbyaceae</taxon>
        <taxon>Stenomitos</taxon>
    </lineage>
</organism>
<accession>A0A2T1DSW8</accession>
<feature type="domain" description="ParB-like N-terminal" evidence="4">
    <location>
        <begin position="18"/>
        <end position="109"/>
    </location>
</feature>
<dbReference type="PANTHER" id="PTHR33375">
    <property type="entry name" value="CHROMOSOME-PARTITIONING PROTEIN PARB-RELATED"/>
    <property type="match status" value="1"/>
</dbReference>
<dbReference type="SUPFAM" id="SSF110849">
    <property type="entry name" value="ParB/Sulfiredoxin"/>
    <property type="match status" value="1"/>
</dbReference>
<dbReference type="GO" id="GO:0005694">
    <property type="term" value="C:chromosome"/>
    <property type="evidence" value="ECO:0007669"/>
    <property type="project" value="TreeGrafter"/>
</dbReference>
<dbReference type="InterPro" id="IPR050336">
    <property type="entry name" value="Chromosome_partition/occlusion"/>
</dbReference>
<gene>
    <name evidence="5" type="ORF">C7B82_30930</name>
</gene>
<dbReference type="InterPro" id="IPR041468">
    <property type="entry name" value="HTH_ParB/Spo0J"/>
</dbReference>
<dbReference type="InterPro" id="IPR036086">
    <property type="entry name" value="ParB/Sulfiredoxin_sf"/>
</dbReference>